<evidence type="ECO:0000256" key="2">
    <source>
        <dbReference type="SAM" id="Phobius"/>
    </source>
</evidence>
<name>A0ABN9PSU9_9DINO</name>
<dbReference type="Proteomes" id="UP001189429">
    <property type="component" value="Unassembled WGS sequence"/>
</dbReference>
<evidence type="ECO:0000313" key="4">
    <source>
        <dbReference type="Proteomes" id="UP001189429"/>
    </source>
</evidence>
<keyword evidence="2" id="KW-0812">Transmembrane</keyword>
<accession>A0ABN9PSU9</accession>
<feature type="compositionally biased region" description="Low complexity" evidence="1">
    <location>
        <begin position="38"/>
        <end position="54"/>
    </location>
</feature>
<feature type="region of interest" description="Disordered" evidence="1">
    <location>
        <begin position="1"/>
        <end position="65"/>
    </location>
</feature>
<keyword evidence="2" id="KW-0472">Membrane</keyword>
<dbReference type="EMBL" id="CAUYUJ010000999">
    <property type="protein sequence ID" value="CAK0793585.1"/>
    <property type="molecule type" value="Genomic_DNA"/>
</dbReference>
<feature type="non-terminal residue" evidence="3">
    <location>
        <position position="1"/>
    </location>
</feature>
<proteinExistence type="predicted"/>
<reference evidence="3" key="1">
    <citation type="submission" date="2023-10" db="EMBL/GenBank/DDBJ databases">
        <authorList>
            <person name="Chen Y."/>
            <person name="Shah S."/>
            <person name="Dougan E. K."/>
            <person name="Thang M."/>
            <person name="Chan C."/>
        </authorList>
    </citation>
    <scope>NUCLEOTIDE SEQUENCE [LARGE SCALE GENOMIC DNA]</scope>
</reference>
<evidence type="ECO:0000313" key="3">
    <source>
        <dbReference type="EMBL" id="CAK0793585.1"/>
    </source>
</evidence>
<keyword evidence="4" id="KW-1185">Reference proteome</keyword>
<feature type="transmembrane region" description="Helical" evidence="2">
    <location>
        <begin position="137"/>
        <end position="156"/>
    </location>
</feature>
<feature type="non-terminal residue" evidence="3">
    <location>
        <position position="195"/>
    </location>
</feature>
<organism evidence="3 4">
    <name type="scientific">Prorocentrum cordatum</name>
    <dbReference type="NCBI Taxonomy" id="2364126"/>
    <lineage>
        <taxon>Eukaryota</taxon>
        <taxon>Sar</taxon>
        <taxon>Alveolata</taxon>
        <taxon>Dinophyceae</taxon>
        <taxon>Prorocentrales</taxon>
        <taxon>Prorocentraceae</taxon>
        <taxon>Prorocentrum</taxon>
    </lineage>
</organism>
<feature type="transmembrane region" description="Helical" evidence="2">
    <location>
        <begin position="103"/>
        <end position="125"/>
    </location>
</feature>
<gene>
    <name evidence="3" type="ORF">PCOR1329_LOCUS3840</name>
</gene>
<sequence>AGGRHHIASGGACARPPEPQDVAGAGLPAVAWPPASEAAPAQQRQGGARASAQKQPPPSWGHPQVQPERCDPFLLLELGVAAGAGGVLAWRGGGDAGAFRCDLAALALAVGSAVALCSVTVTIGLRAPFDWDWWGHAARLLMQMVAVGVAALALLAHAAAVLLQLLCTAAAACGTLSALSLAARAWRRSCAPPEE</sequence>
<evidence type="ECO:0000256" key="1">
    <source>
        <dbReference type="SAM" id="MobiDB-lite"/>
    </source>
</evidence>
<comment type="caution">
    <text evidence="3">The sequence shown here is derived from an EMBL/GenBank/DDBJ whole genome shotgun (WGS) entry which is preliminary data.</text>
</comment>
<keyword evidence="2" id="KW-1133">Transmembrane helix</keyword>
<feature type="transmembrane region" description="Helical" evidence="2">
    <location>
        <begin position="73"/>
        <end position="91"/>
    </location>
</feature>
<protein>
    <submittedName>
        <fullName evidence="3">Uncharacterized protein</fullName>
    </submittedName>
</protein>